<dbReference type="PROSITE" id="PS01359">
    <property type="entry name" value="ZF_PHD_1"/>
    <property type="match status" value="1"/>
</dbReference>
<dbReference type="InterPro" id="IPR011011">
    <property type="entry name" value="Znf_FYVE_PHD"/>
</dbReference>
<feature type="region of interest" description="Disordered" evidence="5">
    <location>
        <begin position="831"/>
        <end position="861"/>
    </location>
</feature>
<dbReference type="Pfam" id="PF13646">
    <property type="entry name" value="HEAT_2"/>
    <property type="match status" value="1"/>
</dbReference>
<keyword evidence="1" id="KW-0479">Metal-binding</keyword>
<organism evidence="7">
    <name type="scientific">Aureoumbra lagunensis</name>
    <dbReference type="NCBI Taxonomy" id="44058"/>
    <lineage>
        <taxon>Eukaryota</taxon>
        <taxon>Sar</taxon>
        <taxon>Stramenopiles</taxon>
        <taxon>Ochrophyta</taxon>
        <taxon>Pelagophyceae</taxon>
        <taxon>Pelagomonadales</taxon>
        <taxon>Aureoumbra</taxon>
    </lineage>
</organism>
<dbReference type="EMBL" id="HBIJ01012168">
    <property type="protein sequence ID" value="CAE0367530.1"/>
    <property type="molecule type" value="Transcribed_RNA"/>
</dbReference>
<dbReference type="SMART" id="SM00249">
    <property type="entry name" value="PHD"/>
    <property type="match status" value="1"/>
</dbReference>
<feature type="region of interest" description="Disordered" evidence="5">
    <location>
        <begin position="726"/>
        <end position="749"/>
    </location>
</feature>
<evidence type="ECO:0000256" key="5">
    <source>
        <dbReference type="SAM" id="MobiDB-lite"/>
    </source>
</evidence>
<evidence type="ECO:0000256" key="3">
    <source>
        <dbReference type="ARBA" id="ARBA00022833"/>
    </source>
</evidence>
<keyword evidence="3" id="KW-0862">Zinc</keyword>
<evidence type="ECO:0000256" key="2">
    <source>
        <dbReference type="ARBA" id="ARBA00022771"/>
    </source>
</evidence>
<dbReference type="InterPro" id="IPR044254">
    <property type="entry name" value="At4g02110-like"/>
</dbReference>
<dbReference type="InterPro" id="IPR019787">
    <property type="entry name" value="Znf_PHD-finger"/>
</dbReference>
<dbReference type="GO" id="GO:0008270">
    <property type="term" value="F:zinc ion binding"/>
    <property type="evidence" value="ECO:0007669"/>
    <property type="project" value="UniProtKB-KW"/>
</dbReference>
<dbReference type="InterPro" id="IPR001965">
    <property type="entry name" value="Znf_PHD"/>
</dbReference>
<dbReference type="Gene3D" id="1.25.10.10">
    <property type="entry name" value="Leucine-rich Repeat Variant"/>
    <property type="match status" value="1"/>
</dbReference>
<dbReference type="SUPFAM" id="SSF57903">
    <property type="entry name" value="FYVE/PHD zinc finger"/>
    <property type="match status" value="1"/>
</dbReference>
<evidence type="ECO:0000256" key="4">
    <source>
        <dbReference type="PROSITE-ProRule" id="PRU00146"/>
    </source>
</evidence>
<dbReference type="CDD" id="cd15543">
    <property type="entry name" value="PHD_RSF1"/>
    <property type="match status" value="1"/>
</dbReference>
<dbReference type="PROSITE" id="PS50016">
    <property type="entry name" value="ZF_PHD_2"/>
    <property type="match status" value="1"/>
</dbReference>
<reference evidence="7" key="1">
    <citation type="submission" date="2021-01" db="EMBL/GenBank/DDBJ databases">
        <authorList>
            <person name="Corre E."/>
            <person name="Pelletier E."/>
            <person name="Niang G."/>
            <person name="Scheremetjew M."/>
            <person name="Finn R."/>
            <person name="Kale V."/>
            <person name="Holt S."/>
            <person name="Cochrane G."/>
            <person name="Meng A."/>
            <person name="Brown T."/>
            <person name="Cohen L."/>
        </authorList>
    </citation>
    <scope>NUCLEOTIDE SEQUENCE</scope>
    <source>
        <strain evidence="7">CCMP1510</strain>
    </source>
</reference>
<evidence type="ECO:0000256" key="1">
    <source>
        <dbReference type="ARBA" id="ARBA00022723"/>
    </source>
</evidence>
<dbReference type="PANTHER" id="PTHR47181">
    <property type="entry name" value="BRCA1 C TERMINUS DOMAIN CONTAINING PROTEIN, EXPRESSED"/>
    <property type="match status" value="1"/>
</dbReference>
<gene>
    <name evidence="7" type="ORF">ALAG00032_LOCUS8287</name>
</gene>
<dbReference type="Gene3D" id="3.30.40.10">
    <property type="entry name" value="Zinc/RING finger domain, C3HC4 (zinc finger)"/>
    <property type="match status" value="1"/>
</dbReference>
<name>A0A7S3JWR0_9STRA</name>
<dbReference type="InterPro" id="IPR016024">
    <property type="entry name" value="ARM-type_fold"/>
</dbReference>
<keyword evidence="2 4" id="KW-0863">Zinc-finger</keyword>
<protein>
    <recommendedName>
        <fullName evidence="6">PHD-type domain-containing protein</fullName>
    </recommendedName>
</protein>
<evidence type="ECO:0000259" key="6">
    <source>
        <dbReference type="PROSITE" id="PS50016"/>
    </source>
</evidence>
<dbReference type="AlphaFoldDB" id="A0A7S3JWR0"/>
<evidence type="ECO:0000313" key="7">
    <source>
        <dbReference type="EMBL" id="CAE0367530.1"/>
    </source>
</evidence>
<dbReference type="SUPFAM" id="SSF48371">
    <property type="entry name" value="ARM repeat"/>
    <property type="match status" value="1"/>
</dbReference>
<dbReference type="Pfam" id="PF00628">
    <property type="entry name" value="PHD"/>
    <property type="match status" value="1"/>
</dbReference>
<feature type="domain" description="PHD-type" evidence="6">
    <location>
        <begin position="777"/>
        <end position="829"/>
    </location>
</feature>
<feature type="compositionally biased region" description="Basic and acidic residues" evidence="5">
    <location>
        <begin position="834"/>
        <end position="852"/>
    </location>
</feature>
<dbReference type="InterPro" id="IPR011989">
    <property type="entry name" value="ARM-like"/>
</dbReference>
<proteinExistence type="predicted"/>
<sequence length="861" mass="94295">MGLHNNEVENTLVASVIRAGGQSRKKQEENISKLVDAIEANGVAESVALEGEVRRLLLSYKSKSKSLYRAAVRRASELLAVASGESITVLQIVITTCAKGSKCNDALVREASCELMAGCLEVAYSQDLDVDETSWNFVVESACAQLFDSSQGCRIAACRAIGRCQDNVSRSALRQCLETEPSKAVRLAAIEALEPATDQDTLALLERTRDIESEVRQAAWNALRTKRVPPNFQMSAPYLASGLNASNFTAVCLCLAYWCPSDLSDLVSACGNPFDEKFHVIIYAARGLARLRDSNKSFDDDYEELRRRLLGFDHLKLNAPSLRTESGALAALLAARADLIQPYQGLPRAAAQDDEALEALAAHFDDDDCLDRASAVEMAALLAPKVFDEGRRRRIAELIKTRIMTHVSLEYADAALRLLDALSESDLAASGLVWTVARQGRLLCKSLHPEREHAMMLAGVGHADADIRRIALIGLGRAAAKHGGTRPGVFSLFQQVTHNSLEVSQVREAAARAASDALLAANSIQKDQLFTPLLFNQVENEQEYVIKNLREIAAQTLAKLAWRFRAVSNDVVADMVADLLLANCGGLTELLFENLRAQAPETLRACAERLGSRFCQHSNLTTTSFESALNKLQELDEEHLLPGLAFIAVYESLALLLSSDEHEPRLRAALGVIPVFEQREANGILARLATKCGISKLAAKAKRAGDKHYHSNYDPRGLVDIENIHSDQESEQPRNKPRRTTRASVSYREETNDEKYFAELRRKQKSAKSETRKPSDDTICSICGSGDLADTLLLCDGPNCKNGTHMACLNPPLDEIPQGDWFCASCTAAASAEDSPKSSKIDDHEEDSLFSHEDEEDEASI</sequence>
<dbReference type="InterPro" id="IPR013083">
    <property type="entry name" value="Znf_RING/FYVE/PHD"/>
</dbReference>
<dbReference type="InterPro" id="IPR019786">
    <property type="entry name" value="Zinc_finger_PHD-type_CS"/>
</dbReference>
<accession>A0A7S3JWR0</accession>
<dbReference type="PANTHER" id="PTHR47181:SF2">
    <property type="entry name" value="BRCA1 C TERMINUS DOMAIN CONTAINING PROTEIN, EXPRESSED"/>
    <property type="match status" value="1"/>
</dbReference>